<organism evidence="23">
    <name type="scientific">Darwinula stevensoni</name>
    <dbReference type="NCBI Taxonomy" id="69355"/>
    <lineage>
        <taxon>Eukaryota</taxon>
        <taxon>Metazoa</taxon>
        <taxon>Ecdysozoa</taxon>
        <taxon>Arthropoda</taxon>
        <taxon>Crustacea</taxon>
        <taxon>Oligostraca</taxon>
        <taxon>Ostracoda</taxon>
        <taxon>Podocopa</taxon>
        <taxon>Podocopida</taxon>
        <taxon>Darwinulocopina</taxon>
        <taxon>Darwinuloidea</taxon>
        <taxon>Darwinulidae</taxon>
        <taxon>Darwinula</taxon>
    </lineage>
</organism>
<dbReference type="SUPFAM" id="SSF55486">
    <property type="entry name" value="Metalloproteases ('zincins'), catalytic domain"/>
    <property type="match status" value="2"/>
</dbReference>
<accession>A0A7R9A5R3</accession>
<keyword evidence="24" id="KW-1185">Reference proteome</keyword>
<evidence type="ECO:0000256" key="17">
    <source>
        <dbReference type="PIRSR" id="PIRSR601548-3"/>
    </source>
</evidence>
<keyword evidence="9 18" id="KW-1015">Disulfide bond</keyword>
<dbReference type="Proteomes" id="UP000677054">
    <property type="component" value="Unassembled WGS sequence"/>
</dbReference>
<feature type="active site" description="Proton donor 2" evidence="15">
    <location>
        <position position="368"/>
    </location>
</feature>
<evidence type="ECO:0000256" key="11">
    <source>
        <dbReference type="ARBA" id="ARBA00036868"/>
    </source>
</evidence>
<evidence type="ECO:0000256" key="15">
    <source>
        <dbReference type="PIRSR" id="PIRSR601548-11"/>
    </source>
</evidence>
<keyword evidence="10 14" id="KW-0325">Glycoprotein</keyword>
<keyword evidence="6 21" id="KW-0378">Hydrolase</keyword>
<feature type="binding site" evidence="17">
    <location>
        <position position="240"/>
    </location>
    <ligand>
        <name>Zn(2+)</name>
        <dbReference type="ChEBI" id="CHEBI:29105"/>
        <label>1</label>
        <note>catalytic</note>
    </ligand>
</feature>
<feature type="binding site" evidence="16">
    <location>
        <position position="78"/>
    </location>
    <ligand>
        <name>chloride</name>
        <dbReference type="ChEBI" id="CHEBI:17996"/>
        <label>1</label>
    </ligand>
</feature>
<dbReference type="OrthoDB" id="10029630at2759"/>
<comment type="cofactor">
    <cofactor evidence="21">
        <name>Zn(2+)</name>
        <dbReference type="ChEBI" id="CHEBI:29105"/>
    </cofactor>
    <text evidence="21">Binds 2 Zn(2+) ions per subunit.</text>
</comment>
<evidence type="ECO:0000256" key="19">
    <source>
        <dbReference type="PIRSR" id="PIRSR601548-8"/>
    </source>
</evidence>
<dbReference type="EC" id="3.4.-.-" evidence="21"/>
<evidence type="ECO:0000256" key="9">
    <source>
        <dbReference type="ARBA" id="ARBA00023157"/>
    </source>
</evidence>
<feature type="binding site" evidence="19">
    <location>
        <position position="236"/>
    </location>
    <ligand>
        <name>Zn(2+)</name>
        <dbReference type="ChEBI" id="CHEBI:29105"/>
        <label>2</label>
        <note>catalytic</note>
    </ligand>
</feature>
<keyword evidence="7 17" id="KW-0862">Zinc</keyword>
<comment type="caution">
    <text evidence="20">Lacks conserved residue(s) required for the propagation of feature annotation.</text>
</comment>
<evidence type="ECO:0000256" key="12">
    <source>
        <dbReference type="ARBA" id="ARBA00039858"/>
    </source>
</evidence>
<evidence type="ECO:0000256" key="1">
    <source>
        <dbReference type="ARBA" id="ARBA00008139"/>
    </source>
</evidence>
<proteinExistence type="inferred from homology"/>
<evidence type="ECO:0000256" key="20">
    <source>
        <dbReference type="PROSITE-ProRule" id="PRU01355"/>
    </source>
</evidence>
<feature type="active site" description="Proton donor 1" evidence="13">
    <location>
        <position position="368"/>
    </location>
</feature>
<feature type="disulfide bond" evidence="18">
    <location>
        <begin position="393"/>
        <end position="412"/>
    </location>
</feature>
<evidence type="ECO:0000256" key="21">
    <source>
        <dbReference type="RuleBase" id="RU361144"/>
    </source>
</evidence>
<feature type="binding site" evidence="17">
    <location>
        <position position="236"/>
    </location>
    <ligand>
        <name>Zn(2+)</name>
        <dbReference type="ChEBI" id="CHEBI:29105"/>
        <label>1</label>
        <note>catalytic</note>
    </ligand>
</feature>
<comment type="catalytic activity">
    <reaction evidence="11">
        <text>Release of a C-terminal dipeptide, oligopeptide-|-Xaa-Yaa, when Xaa is not Pro, and Yaa is neither Asp nor Glu. Thus, conversion of angiotensin I to angiotensin II, with increase in vasoconstrictor activity, but no action on angiotensin II.</text>
        <dbReference type="EC" id="3.4.15.1"/>
    </reaction>
</comment>
<evidence type="ECO:0000256" key="8">
    <source>
        <dbReference type="ARBA" id="ARBA00023049"/>
    </source>
</evidence>
<dbReference type="GO" id="GO:0008237">
    <property type="term" value="F:metallopeptidase activity"/>
    <property type="evidence" value="ECO:0007669"/>
    <property type="project" value="UniProtKB-KW"/>
</dbReference>
<feature type="binding site" evidence="17">
    <location>
        <position position="264"/>
    </location>
    <ligand>
        <name>Zn(2+)</name>
        <dbReference type="ChEBI" id="CHEBI:29105"/>
        <label>1</label>
        <note>catalytic</note>
    </ligand>
</feature>
<evidence type="ECO:0000256" key="18">
    <source>
        <dbReference type="PIRSR" id="PIRSR601548-4"/>
    </source>
</evidence>
<evidence type="ECO:0000256" key="5">
    <source>
        <dbReference type="ARBA" id="ARBA00022729"/>
    </source>
</evidence>
<evidence type="ECO:0000256" key="3">
    <source>
        <dbReference type="ARBA" id="ARBA00022670"/>
    </source>
</evidence>
<dbReference type="GO" id="GO:0005886">
    <property type="term" value="C:plasma membrane"/>
    <property type="evidence" value="ECO:0007669"/>
    <property type="project" value="TreeGrafter"/>
</dbReference>
<feature type="glycosylation site" description="N-linked (GlcNAc...) asparagine; partial" evidence="14">
    <location>
        <position position="191"/>
    </location>
</feature>
<dbReference type="PANTHER" id="PTHR10514">
    <property type="entry name" value="ANGIOTENSIN-CONVERTING ENZYME"/>
    <property type="match status" value="1"/>
</dbReference>
<gene>
    <name evidence="23" type="ORF">DSTB1V02_LOCUS8426</name>
</gene>
<evidence type="ECO:0000256" key="7">
    <source>
        <dbReference type="ARBA" id="ARBA00022833"/>
    </source>
</evidence>
<keyword evidence="8 21" id="KW-0482">Metalloprotease</keyword>
<evidence type="ECO:0000256" key="6">
    <source>
        <dbReference type="ARBA" id="ARBA00022801"/>
    </source>
</evidence>
<evidence type="ECO:0000256" key="22">
    <source>
        <dbReference type="SAM" id="MobiDB-lite"/>
    </source>
</evidence>
<dbReference type="PROSITE" id="PS52011">
    <property type="entry name" value="PEPTIDASE_M2"/>
    <property type="match status" value="1"/>
</dbReference>
<keyword evidence="2 21" id="KW-0121">Carboxypeptidase</keyword>
<dbReference type="GO" id="GO:0046872">
    <property type="term" value="F:metal ion binding"/>
    <property type="evidence" value="ECO:0007669"/>
    <property type="project" value="UniProtKB-KW"/>
</dbReference>
<dbReference type="EMBL" id="LR901441">
    <property type="protein sequence ID" value="CAD7248615.1"/>
    <property type="molecule type" value="Genomic_DNA"/>
</dbReference>
<dbReference type="AlphaFoldDB" id="A0A7R9A5R3"/>
<evidence type="ECO:0000313" key="23">
    <source>
        <dbReference type="EMBL" id="CAD7248615.1"/>
    </source>
</evidence>
<keyword evidence="5" id="KW-0732">Signal</keyword>
<keyword evidence="3 21" id="KW-0645">Protease</keyword>
<dbReference type="InterPro" id="IPR001548">
    <property type="entry name" value="Peptidase_M2"/>
</dbReference>
<evidence type="ECO:0000256" key="4">
    <source>
        <dbReference type="ARBA" id="ARBA00022723"/>
    </source>
</evidence>
<dbReference type="GO" id="GO:0004180">
    <property type="term" value="F:carboxypeptidase activity"/>
    <property type="evidence" value="ECO:0007669"/>
    <property type="project" value="UniProtKB-KW"/>
</dbReference>
<name>A0A7R9A5R3_9CRUS</name>
<dbReference type="Gene3D" id="1.10.1370.30">
    <property type="match status" value="1"/>
</dbReference>
<feature type="disulfide bond" evidence="18 20">
    <location>
        <begin position="205"/>
        <end position="223"/>
    </location>
</feature>
<dbReference type="PANTHER" id="PTHR10514:SF27">
    <property type="entry name" value="ANGIOTENSIN-CONVERTING ENZYME"/>
    <property type="match status" value="1"/>
</dbReference>
<feature type="binding site" evidence="19">
    <location>
        <position position="264"/>
    </location>
    <ligand>
        <name>Zn(2+)</name>
        <dbReference type="ChEBI" id="CHEBI:29105"/>
        <label>2</label>
        <note>catalytic</note>
    </ligand>
</feature>
<keyword evidence="4 17" id="KW-0479">Metal-binding</keyword>
<sequence length="509" mass="59192">MDFSDMGAMWRYVYETDTFEEEVAELWETVRPLYEQLHAYVRRKLREKYGVDKVSADGPIPAHLLDFSDMGAMWRYVYETDTFEEEVAELWETVRPLYEQLHAYVRRKLREKYGVDKVSADGPIPAHLLGDMWAQDWSNVKDLFLPCKNKPSLDIAPALRKQNYTAERMFRVSEEFFTSMGLSPMPEKFWNLSIIEKPKDRAIICHASAWDFCDSKDFRIKQCTDMTMEDFVTVHHEMGHVEYYIQYKDQHIAFRDGANPGFHEAVGDVISLSVVTPKHMVKIGLLPESAGKKDSEVDLNYLMSQALSKVAFLPFGYLIDVWRWNVFRGKISSSHYNCEWWKLRSEVQGVQPPNIRSEEDFDPGAKYHIPANVPYMSYFVSFIIQFQFHRALCTAAGEYDPKNPLAKPLHDCDIYRSKKAGNLFKEMLRLGSSKPWPDVMAVITEGNRRMDASALREYFQPLENWLRKDNKKHGAAMEGIARHKNLMREPRDEVEKETARAPSSSSHSQ</sequence>
<feature type="active site" description="Proton acceptor 1" evidence="13">
    <location>
        <position position="237"/>
    </location>
</feature>
<evidence type="ECO:0000256" key="16">
    <source>
        <dbReference type="PIRSR" id="PIRSR601548-2"/>
    </source>
</evidence>
<feature type="binding site" evidence="19">
    <location>
        <position position="240"/>
    </location>
    <ligand>
        <name>Zn(2+)</name>
        <dbReference type="ChEBI" id="CHEBI:29105"/>
        <label>2</label>
        <note>catalytic</note>
    </ligand>
</feature>
<evidence type="ECO:0000256" key="2">
    <source>
        <dbReference type="ARBA" id="ARBA00022645"/>
    </source>
</evidence>
<comment type="similarity">
    <text evidence="1 20 21">Belongs to the peptidase M2 family.</text>
</comment>
<dbReference type="GO" id="GO:0008241">
    <property type="term" value="F:peptidyl-dipeptidase activity"/>
    <property type="evidence" value="ECO:0007669"/>
    <property type="project" value="UniProtKB-EC"/>
</dbReference>
<dbReference type="FunFam" id="1.10.1370.30:FF:000004">
    <property type="entry name" value="Angiotensin-converting enzyme"/>
    <property type="match status" value="1"/>
</dbReference>
<dbReference type="CDD" id="cd06461">
    <property type="entry name" value="M2_ACE"/>
    <property type="match status" value="1"/>
</dbReference>
<feature type="compositionally biased region" description="Basic and acidic residues" evidence="22">
    <location>
        <begin position="486"/>
        <end position="499"/>
    </location>
</feature>
<dbReference type="EMBL" id="CAJPEV010001924">
    <property type="protein sequence ID" value="CAG0894907.1"/>
    <property type="molecule type" value="Genomic_DNA"/>
</dbReference>
<evidence type="ECO:0000256" key="10">
    <source>
        <dbReference type="ARBA" id="ARBA00023180"/>
    </source>
</evidence>
<evidence type="ECO:0000256" key="13">
    <source>
        <dbReference type="PIRSR" id="PIRSR601548-1"/>
    </source>
</evidence>
<dbReference type="Pfam" id="PF01401">
    <property type="entry name" value="Peptidase_M2"/>
    <property type="match status" value="2"/>
</dbReference>
<dbReference type="GO" id="GO:0006508">
    <property type="term" value="P:proteolysis"/>
    <property type="evidence" value="ECO:0007669"/>
    <property type="project" value="UniProtKB-KW"/>
</dbReference>
<dbReference type="PRINTS" id="PR00791">
    <property type="entry name" value="PEPDIPTASEA"/>
</dbReference>
<evidence type="ECO:0000256" key="14">
    <source>
        <dbReference type="PIRSR" id="PIRSR601548-10"/>
    </source>
</evidence>
<protein>
    <recommendedName>
        <fullName evidence="12 21">Angiotensin-converting enzyme</fullName>
        <ecNumber evidence="21">3.4.-.-</ecNumber>
    </recommendedName>
</protein>
<evidence type="ECO:0000313" key="24">
    <source>
        <dbReference type="Proteomes" id="UP000677054"/>
    </source>
</evidence>
<feature type="region of interest" description="Disordered" evidence="22">
    <location>
        <begin position="478"/>
        <end position="509"/>
    </location>
</feature>
<feature type="active site" description="Proton acceptor 2" evidence="15">
    <location>
        <position position="237"/>
    </location>
</feature>
<reference evidence="23" key="1">
    <citation type="submission" date="2020-11" db="EMBL/GenBank/DDBJ databases">
        <authorList>
            <person name="Tran Van P."/>
        </authorList>
    </citation>
    <scope>NUCLEOTIDE SEQUENCE</scope>
</reference>